<proteinExistence type="predicted"/>
<accession>A0A1G6N863</accession>
<dbReference type="AlphaFoldDB" id="A0A1G6N863"/>
<evidence type="ECO:0000313" key="1">
    <source>
        <dbReference type="EMBL" id="SDC64019.1"/>
    </source>
</evidence>
<dbReference type="Gene3D" id="1.10.287.2170">
    <property type="match status" value="1"/>
</dbReference>
<sequence length="44" mass="4625">MVTVRDMLSIVTSFSGSLYGWRSAQAKLVPAAAAQELRGGGRGE</sequence>
<protein>
    <submittedName>
        <fullName evidence="1">Uncharacterized protein</fullName>
    </submittedName>
</protein>
<dbReference type="EMBL" id="FMYH01000003">
    <property type="protein sequence ID" value="SDC64019.1"/>
    <property type="molecule type" value="Genomic_DNA"/>
</dbReference>
<reference evidence="1 2" key="1">
    <citation type="submission" date="2016-09" db="EMBL/GenBank/DDBJ databases">
        <authorList>
            <person name="Capua I."/>
            <person name="De Benedictis P."/>
            <person name="Joannis T."/>
            <person name="Lombin L.H."/>
            <person name="Cattoli G."/>
        </authorList>
    </citation>
    <scope>NUCLEOTIDE SEQUENCE [LARGE SCALE GENOMIC DNA]</scope>
    <source>
        <strain evidence="1 2">ISLP-3</strain>
    </source>
</reference>
<dbReference type="Proteomes" id="UP000199039">
    <property type="component" value="Unassembled WGS sequence"/>
</dbReference>
<gene>
    <name evidence="1" type="ORF">SAMN05216410_2081</name>
</gene>
<keyword evidence="2" id="KW-1185">Reference proteome</keyword>
<name>A0A1G6N863_9MICO</name>
<organism evidence="1 2">
    <name type="scientific">Sanguibacter gelidistatuariae</name>
    <dbReference type="NCBI Taxonomy" id="1814289"/>
    <lineage>
        <taxon>Bacteria</taxon>
        <taxon>Bacillati</taxon>
        <taxon>Actinomycetota</taxon>
        <taxon>Actinomycetes</taxon>
        <taxon>Micrococcales</taxon>
        <taxon>Sanguibacteraceae</taxon>
        <taxon>Sanguibacter</taxon>
    </lineage>
</organism>
<evidence type="ECO:0000313" key="2">
    <source>
        <dbReference type="Proteomes" id="UP000199039"/>
    </source>
</evidence>